<name>F6FRZ6_ISOV2</name>
<evidence type="ECO:0000313" key="1">
    <source>
        <dbReference type="EMBL" id="AEG43997.1"/>
    </source>
</evidence>
<dbReference type="KEGG" id="iva:Isova_1228"/>
<dbReference type="AlphaFoldDB" id="F6FRZ6"/>
<reference evidence="1 2" key="1">
    <citation type="submission" date="2011-05" db="EMBL/GenBank/DDBJ databases">
        <title>Complete sequence of Isoptericola variabilis 225.</title>
        <authorList>
            <consortium name="US DOE Joint Genome Institute"/>
            <person name="Lucas S."/>
            <person name="Han J."/>
            <person name="Lapidus A."/>
            <person name="Cheng J.-F."/>
            <person name="Goodwin L."/>
            <person name="Pitluck S."/>
            <person name="Peters L."/>
            <person name="Mikhailova N."/>
            <person name="Zeytun A."/>
            <person name="Han C."/>
            <person name="Tapia R."/>
            <person name="Land M."/>
            <person name="Hauser L."/>
            <person name="Kyrpides N."/>
            <person name="Ivanova N."/>
            <person name="Pagani I."/>
            <person name="Siebers A."/>
            <person name="Allgaier M."/>
            <person name="Thelen M."/>
            <person name="Hugenholtz P."/>
            <person name="Gladden J."/>
            <person name="Woyke T."/>
        </authorList>
    </citation>
    <scope>NUCLEOTIDE SEQUENCE [LARGE SCALE GENOMIC DNA]</scope>
    <source>
        <strain evidence="2">225</strain>
    </source>
</reference>
<keyword evidence="2" id="KW-1185">Reference proteome</keyword>
<gene>
    <name evidence="1" type="ordered locus">Isova_1228</name>
</gene>
<evidence type="ECO:0000313" key="2">
    <source>
        <dbReference type="Proteomes" id="UP000009236"/>
    </source>
</evidence>
<organism evidence="2">
    <name type="scientific">Isoptericola variabilis (strain 225)</name>
    <dbReference type="NCBI Taxonomy" id="743718"/>
    <lineage>
        <taxon>Bacteria</taxon>
        <taxon>Bacillati</taxon>
        <taxon>Actinomycetota</taxon>
        <taxon>Actinomycetes</taxon>
        <taxon>Micrococcales</taxon>
        <taxon>Promicromonosporaceae</taxon>
        <taxon>Isoptericola</taxon>
    </lineage>
</organism>
<dbReference type="HOGENOM" id="CLU_131457_0_0_11"/>
<dbReference type="EMBL" id="CP002810">
    <property type="protein sequence ID" value="AEG43997.1"/>
    <property type="molecule type" value="Genomic_DNA"/>
</dbReference>
<dbReference type="RefSeq" id="WP_013838389.1">
    <property type="nucleotide sequence ID" value="NC_015588.1"/>
</dbReference>
<dbReference type="STRING" id="743718.Isova_1228"/>
<accession>F6FRZ6</accession>
<protein>
    <submittedName>
        <fullName evidence="1">Uncharacterized protein</fullName>
    </submittedName>
</protein>
<proteinExistence type="predicted"/>
<dbReference type="eggNOG" id="ENOG5033E18">
    <property type="taxonomic scope" value="Bacteria"/>
</dbReference>
<dbReference type="Proteomes" id="UP000009236">
    <property type="component" value="Chromosome"/>
</dbReference>
<sequence>MAVGTGLVTDYFAAPTDALAAAVLREHAGPSTPARGSGEPLFDTVSLPAVEPFVMLGMLAHLLSGRPYREVTAHPRHASLVAVGGDEGPWVVTVSDRLVADLAACPPTALTDVAVRWSGTPELAAVPPDAVLPAVHALAGLAARAIEARHGLYCWTRLDPA</sequence>